<accession>A0ABP6ML76</accession>
<proteinExistence type="predicted"/>
<dbReference type="EMBL" id="BAAAUG010000082">
    <property type="protein sequence ID" value="GAA3118290.1"/>
    <property type="molecule type" value="Genomic_DNA"/>
</dbReference>
<reference evidence="4" key="1">
    <citation type="journal article" date="2019" name="Int. J. Syst. Evol. Microbiol.">
        <title>The Global Catalogue of Microorganisms (GCM) 10K type strain sequencing project: providing services to taxonomists for standard genome sequencing and annotation.</title>
        <authorList>
            <consortium name="The Broad Institute Genomics Platform"/>
            <consortium name="The Broad Institute Genome Sequencing Center for Infectious Disease"/>
            <person name="Wu L."/>
            <person name="Ma J."/>
        </authorList>
    </citation>
    <scope>NUCLEOTIDE SEQUENCE [LARGE SCALE GENOMIC DNA]</scope>
    <source>
        <strain evidence="4">JCM 9092</strain>
    </source>
</reference>
<keyword evidence="1" id="KW-0732">Signal</keyword>
<feature type="domain" description="DUF4333" evidence="2">
    <location>
        <begin position="17"/>
        <end position="89"/>
    </location>
</feature>
<evidence type="ECO:0000313" key="3">
    <source>
        <dbReference type="EMBL" id="GAA3118290.1"/>
    </source>
</evidence>
<name>A0ABP6ML76_9ACTN</name>
<comment type="caution">
    <text evidence="3">The sequence shown here is derived from an EMBL/GenBank/DDBJ whole genome shotgun (WGS) entry which is preliminary data.</text>
</comment>
<feature type="chain" id="PRO_5045981606" description="DUF4333 domain-containing protein" evidence="1">
    <location>
        <begin position="21"/>
        <end position="108"/>
    </location>
</feature>
<dbReference type="InterPro" id="IPR025637">
    <property type="entry name" value="DUF4333"/>
</dbReference>
<feature type="signal peptide" evidence="1">
    <location>
        <begin position="1"/>
        <end position="20"/>
    </location>
</feature>
<dbReference type="RefSeq" id="WP_344523224.1">
    <property type="nucleotide sequence ID" value="NZ_BAAAUG010000082.1"/>
</dbReference>
<protein>
    <recommendedName>
        <fullName evidence="2">DUF4333 domain-containing protein</fullName>
    </recommendedName>
</protein>
<evidence type="ECO:0000313" key="4">
    <source>
        <dbReference type="Proteomes" id="UP001501637"/>
    </source>
</evidence>
<evidence type="ECO:0000259" key="2">
    <source>
        <dbReference type="Pfam" id="PF14230"/>
    </source>
</evidence>
<dbReference type="Proteomes" id="UP001501637">
    <property type="component" value="Unassembled WGS sequence"/>
</dbReference>
<gene>
    <name evidence="3" type="ORF">GCM10010449_45450</name>
</gene>
<dbReference type="PROSITE" id="PS51257">
    <property type="entry name" value="PROKAR_LIPOPROTEIN"/>
    <property type="match status" value="1"/>
</dbReference>
<evidence type="ECO:0000256" key="1">
    <source>
        <dbReference type="SAM" id="SignalP"/>
    </source>
</evidence>
<organism evidence="3 4">
    <name type="scientific">Streptomyces rectiviolaceus</name>
    <dbReference type="NCBI Taxonomy" id="332591"/>
    <lineage>
        <taxon>Bacteria</taxon>
        <taxon>Bacillati</taxon>
        <taxon>Actinomycetota</taxon>
        <taxon>Actinomycetes</taxon>
        <taxon>Kitasatosporales</taxon>
        <taxon>Streptomycetaceae</taxon>
        <taxon>Streptomyces</taxon>
    </lineage>
</organism>
<sequence length="108" mass="11366">MYAMTRIAALAAIGALTLTACSVTTKSSSDSVGTEELEKQVADSLTEQVGQAPKTVDCPSKLEAKEGANTRCTLTTPDGTKYGLTVTADRKSSEEAVQIDIKVDQKPK</sequence>
<dbReference type="Pfam" id="PF14230">
    <property type="entry name" value="DUF4333"/>
    <property type="match status" value="1"/>
</dbReference>
<keyword evidence="4" id="KW-1185">Reference proteome</keyword>